<dbReference type="PROSITE" id="PS51257">
    <property type="entry name" value="PROKAR_LIPOPROTEIN"/>
    <property type="match status" value="1"/>
</dbReference>
<gene>
    <name evidence="2" type="ORF">AAF454_13765</name>
</gene>
<protein>
    <submittedName>
        <fullName evidence="2">Nitrous oxide reductase accessory protein NosL</fullName>
    </submittedName>
</protein>
<dbReference type="Proteomes" id="UP001398420">
    <property type="component" value="Unassembled WGS sequence"/>
</dbReference>
<organism evidence="2 3">
    <name type="scientific">Kurthia gibsonii</name>
    <dbReference type="NCBI Taxonomy" id="33946"/>
    <lineage>
        <taxon>Bacteria</taxon>
        <taxon>Bacillati</taxon>
        <taxon>Bacillota</taxon>
        <taxon>Bacilli</taxon>
        <taxon>Bacillales</taxon>
        <taxon>Caryophanaceae</taxon>
        <taxon>Kurthia</taxon>
    </lineage>
</organism>
<accession>A0ABU9LP32</accession>
<dbReference type="InterPro" id="IPR008719">
    <property type="entry name" value="N2O_reductase_NosL"/>
</dbReference>
<keyword evidence="3" id="KW-1185">Reference proteome</keyword>
<dbReference type="SUPFAM" id="SSF160387">
    <property type="entry name" value="NosL/MerB-like"/>
    <property type="match status" value="1"/>
</dbReference>
<dbReference type="PANTHER" id="PTHR41247:SF1">
    <property type="entry name" value="HTH-TYPE TRANSCRIPTIONAL REPRESSOR YCNK"/>
    <property type="match status" value="1"/>
</dbReference>
<sequence>MKKKWLGALLATSLLLTACGNKEYEAKEINKQTDICKICNMSLANEKYAGQIALKNGDYEMFDDLGCLMDYYKTMNKDDIGEAFIKDNDSDEWLDVEKSTFVYDKKVPTPMSYGVIAFKDEAAAKKYVEKNGSGKVMSFDELKSFNWGA</sequence>
<dbReference type="Pfam" id="PF05573">
    <property type="entry name" value="NosL"/>
    <property type="match status" value="1"/>
</dbReference>
<keyword evidence="1" id="KW-0732">Signal</keyword>
<evidence type="ECO:0000256" key="1">
    <source>
        <dbReference type="SAM" id="SignalP"/>
    </source>
</evidence>
<comment type="caution">
    <text evidence="2">The sequence shown here is derived from an EMBL/GenBank/DDBJ whole genome shotgun (WGS) entry which is preliminary data.</text>
</comment>
<evidence type="ECO:0000313" key="2">
    <source>
        <dbReference type="EMBL" id="MEL5989476.1"/>
    </source>
</evidence>
<dbReference type="EMBL" id="JBCEWA010000013">
    <property type="protein sequence ID" value="MEL5989476.1"/>
    <property type="molecule type" value="Genomic_DNA"/>
</dbReference>
<name>A0ABU9LP32_9BACL</name>
<feature type="signal peptide" evidence="1">
    <location>
        <begin position="1"/>
        <end position="18"/>
    </location>
</feature>
<evidence type="ECO:0000313" key="3">
    <source>
        <dbReference type="Proteomes" id="UP001398420"/>
    </source>
</evidence>
<proteinExistence type="predicted"/>
<feature type="chain" id="PRO_5045177275" evidence="1">
    <location>
        <begin position="19"/>
        <end position="149"/>
    </location>
</feature>
<dbReference type="RefSeq" id="WP_068450678.1">
    <property type="nucleotide sequence ID" value="NZ_CP147847.1"/>
</dbReference>
<dbReference type="PANTHER" id="PTHR41247">
    <property type="entry name" value="HTH-TYPE TRANSCRIPTIONAL REPRESSOR YCNK"/>
    <property type="match status" value="1"/>
</dbReference>
<dbReference type="Gene3D" id="3.30.70.2050">
    <property type="match status" value="1"/>
</dbReference>
<reference evidence="2 3" key="1">
    <citation type="submission" date="2024-04" db="EMBL/GenBank/DDBJ databases">
        <authorList>
            <person name="Wu Y.S."/>
            <person name="Zhang L."/>
        </authorList>
    </citation>
    <scope>NUCLEOTIDE SEQUENCE [LARGE SCALE GENOMIC DNA]</scope>
    <source>
        <strain evidence="2 3">KG-01</strain>
    </source>
</reference>